<dbReference type="Proteomes" id="UP000192902">
    <property type="component" value="Chromosome"/>
</dbReference>
<sequence length="145" mass="17403">MKRCLAVGVFDLFHYGHLRLFKQIKQKEKNSKLIVAIQKDAFVFKYKPQIKLFYNENQRKEILNSIKEIDELIFYTEVNQIVKEVEFDIFCVGEDQIHKGFEEAILYCKSKNKKILRIKRTPHISSSDIREYLNHQKYNSNEIWG</sequence>
<protein>
    <submittedName>
        <fullName evidence="4">Cytidylyltransferase</fullName>
    </submittedName>
</protein>
<dbReference type="KEGG" id="ccun:CCUN_1778"/>
<gene>
    <name evidence="4" type="ORF">CCUN_1778</name>
</gene>
<organism evidence="4 5">
    <name type="scientific">Campylobacter cuniculorum DSM 23162 = LMG 24588</name>
    <dbReference type="NCBI Taxonomy" id="1121267"/>
    <lineage>
        <taxon>Bacteria</taxon>
        <taxon>Pseudomonadati</taxon>
        <taxon>Campylobacterota</taxon>
        <taxon>Epsilonproteobacteria</taxon>
        <taxon>Campylobacterales</taxon>
        <taxon>Campylobacteraceae</taxon>
        <taxon>Campylobacter</taxon>
    </lineage>
</organism>
<dbReference type="EMBL" id="CP020867">
    <property type="protein sequence ID" value="ARJ57347.1"/>
    <property type="molecule type" value="Genomic_DNA"/>
</dbReference>
<dbReference type="OrthoDB" id="9771433at2"/>
<dbReference type="InterPro" id="IPR004821">
    <property type="entry name" value="Cyt_trans-like"/>
</dbReference>
<feature type="domain" description="Cytidyltransferase-like" evidence="3">
    <location>
        <begin position="5"/>
        <end position="131"/>
    </location>
</feature>
<dbReference type="SUPFAM" id="SSF52374">
    <property type="entry name" value="Nucleotidylyl transferase"/>
    <property type="match status" value="1"/>
</dbReference>
<evidence type="ECO:0000256" key="2">
    <source>
        <dbReference type="ARBA" id="ARBA00022695"/>
    </source>
</evidence>
<evidence type="ECO:0000259" key="3">
    <source>
        <dbReference type="Pfam" id="PF01467"/>
    </source>
</evidence>
<dbReference type="InterPro" id="IPR014729">
    <property type="entry name" value="Rossmann-like_a/b/a_fold"/>
</dbReference>
<dbReference type="GO" id="GO:0016779">
    <property type="term" value="F:nucleotidyltransferase activity"/>
    <property type="evidence" value="ECO:0007669"/>
    <property type="project" value="UniProtKB-KW"/>
</dbReference>
<dbReference type="Pfam" id="PF01467">
    <property type="entry name" value="CTP_transf_like"/>
    <property type="match status" value="1"/>
</dbReference>
<dbReference type="PANTHER" id="PTHR43793:SF1">
    <property type="entry name" value="FAD SYNTHASE"/>
    <property type="match status" value="1"/>
</dbReference>
<evidence type="ECO:0000313" key="4">
    <source>
        <dbReference type="EMBL" id="ARJ57347.1"/>
    </source>
</evidence>
<dbReference type="eggNOG" id="COG0615">
    <property type="taxonomic scope" value="Bacteria"/>
</dbReference>
<evidence type="ECO:0000256" key="1">
    <source>
        <dbReference type="ARBA" id="ARBA00022679"/>
    </source>
</evidence>
<dbReference type="AlphaFoldDB" id="A0A1W6BZ31"/>
<dbReference type="NCBIfam" id="TIGR00125">
    <property type="entry name" value="cyt_tran_rel"/>
    <property type="match status" value="1"/>
</dbReference>
<accession>A0A1W6BZ31</accession>
<dbReference type="Gene3D" id="3.40.50.620">
    <property type="entry name" value="HUPs"/>
    <property type="match status" value="1"/>
</dbReference>
<evidence type="ECO:0000313" key="5">
    <source>
        <dbReference type="Proteomes" id="UP000192902"/>
    </source>
</evidence>
<name>A0A1W6BZ31_9BACT</name>
<keyword evidence="1 4" id="KW-0808">Transferase</keyword>
<dbReference type="STRING" id="1121267.CCUN_1778"/>
<dbReference type="RefSeq" id="WP_027305303.1">
    <property type="nucleotide sequence ID" value="NZ_CP020867.1"/>
</dbReference>
<keyword evidence="2 4" id="KW-0548">Nucleotidyltransferase</keyword>
<dbReference type="InterPro" id="IPR050385">
    <property type="entry name" value="Archaeal_FAD_synthase"/>
</dbReference>
<reference evidence="4 5" key="1">
    <citation type="submission" date="2017-04" db="EMBL/GenBank/DDBJ databases">
        <title>Complete genome sequence of the Campylobacter cuniculorum type strain LMG24588.</title>
        <authorList>
            <person name="Miller W.G."/>
            <person name="Yee E."/>
            <person name="Revez J."/>
            <person name="Bono J.L."/>
            <person name="Rossi M."/>
        </authorList>
    </citation>
    <scope>NUCLEOTIDE SEQUENCE [LARGE SCALE GENOMIC DNA]</scope>
    <source>
        <strain evidence="4 5">LMG 24588</strain>
    </source>
</reference>
<dbReference type="PANTHER" id="PTHR43793">
    <property type="entry name" value="FAD SYNTHASE"/>
    <property type="match status" value="1"/>
</dbReference>
<proteinExistence type="predicted"/>